<reference evidence="1" key="1">
    <citation type="journal article" date="2021" name="PeerJ">
        <title>Extensive microbial diversity within the chicken gut microbiome revealed by metagenomics and culture.</title>
        <authorList>
            <person name="Gilroy R."/>
            <person name="Ravi A."/>
            <person name="Getino M."/>
            <person name="Pursley I."/>
            <person name="Horton D.L."/>
            <person name="Alikhan N.F."/>
            <person name="Baker D."/>
            <person name="Gharbi K."/>
            <person name="Hall N."/>
            <person name="Watson M."/>
            <person name="Adriaenssens E.M."/>
            <person name="Foster-Nyarko E."/>
            <person name="Jarju S."/>
            <person name="Secka A."/>
            <person name="Antonio M."/>
            <person name="Oren A."/>
            <person name="Chaudhuri R.R."/>
            <person name="La Ragione R."/>
            <person name="Hildebrand F."/>
            <person name="Pallen M.J."/>
        </authorList>
    </citation>
    <scope>NUCLEOTIDE SEQUENCE</scope>
    <source>
        <strain evidence="1">CHK178-16964</strain>
    </source>
</reference>
<evidence type="ECO:0000313" key="2">
    <source>
        <dbReference type="Proteomes" id="UP000823900"/>
    </source>
</evidence>
<dbReference type="Proteomes" id="UP000823900">
    <property type="component" value="Unassembled WGS sequence"/>
</dbReference>
<gene>
    <name evidence="1" type="primary">spoIIR</name>
    <name evidence="1" type="ORF">IAA07_09540</name>
</gene>
<dbReference type="NCBIfam" id="TIGR02837">
    <property type="entry name" value="spore_II_R"/>
    <property type="match status" value="1"/>
</dbReference>
<organism evidence="1 2">
    <name type="scientific">Candidatus Lachnoclostridium stercoravium</name>
    <dbReference type="NCBI Taxonomy" id="2838633"/>
    <lineage>
        <taxon>Bacteria</taxon>
        <taxon>Bacillati</taxon>
        <taxon>Bacillota</taxon>
        <taxon>Clostridia</taxon>
        <taxon>Lachnospirales</taxon>
        <taxon>Lachnospiraceae</taxon>
    </lineage>
</organism>
<reference evidence="1" key="2">
    <citation type="submission" date="2021-04" db="EMBL/GenBank/DDBJ databases">
        <authorList>
            <person name="Gilroy R."/>
        </authorList>
    </citation>
    <scope>NUCLEOTIDE SEQUENCE</scope>
    <source>
        <strain evidence="1">CHK178-16964</strain>
    </source>
</reference>
<dbReference type="EMBL" id="DWZA01000085">
    <property type="protein sequence ID" value="HJA71799.1"/>
    <property type="molecule type" value="Genomic_DNA"/>
</dbReference>
<proteinExistence type="predicted"/>
<sequence>MKRHIFLALSLFCFLLSGLCLFSIKRGQDEILASRISPQVLRFHVLANSDSRQDQQLKMEVKSLIVDQISREMSGCRSKDEMCSYLLENSARLTGLAASYIRSQGFSYPVSLQICQDYFPAKIYGDIEFPCGTYDAARLVIGKGEGHNWWCVLYPSLCFIQPSYAVLPSSSQAALRSSVGDSDYEKMQVQERPSVHVRFKILELLQDL</sequence>
<dbReference type="Pfam" id="PF09551">
    <property type="entry name" value="Spore_II_R"/>
    <property type="match status" value="1"/>
</dbReference>
<name>A0A9D2KP37_9FIRM</name>
<comment type="caution">
    <text evidence="1">The sequence shown here is derived from an EMBL/GenBank/DDBJ whole genome shotgun (WGS) entry which is preliminary data.</text>
</comment>
<accession>A0A9D2KP37</accession>
<dbReference type="InterPro" id="IPR014202">
    <property type="entry name" value="Spore_II_R"/>
</dbReference>
<protein>
    <submittedName>
        <fullName evidence="1">Stage II sporulation protein R</fullName>
    </submittedName>
</protein>
<dbReference type="AlphaFoldDB" id="A0A9D2KP37"/>
<evidence type="ECO:0000313" key="1">
    <source>
        <dbReference type="EMBL" id="HJA71799.1"/>
    </source>
</evidence>